<protein>
    <recommendedName>
        <fullName evidence="4">Glycoside hydrolase family 18 protein</fullName>
    </recommendedName>
</protein>
<evidence type="ECO:0008006" key="4">
    <source>
        <dbReference type="Google" id="ProtNLM"/>
    </source>
</evidence>
<accession>A0A2J6RZ59</accession>
<evidence type="ECO:0000256" key="1">
    <source>
        <dbReference type="SAM" id="SignalP"/>
    </source>
</evidence>
<feature type="chain" id="PRO_5014319556" description="Glycoside hydrolase family 18 protein" evidence="1">
    <location>
        <begin position="21"/>
        <end position="548"/>
    </location>
</feature>
<sequence length="548" mass="60918">MAMLLQLIFALSAFIGLGSAISDALAAEFGYPAGVDVWCGKAYRATNSSFEPGGWLDMPALSHTPLLDLSIRPRTNLYLSVEEYASVIIDAPISYMDGHAFVNGSFNKQDNLTSPFDTLFIDVSVVESGLDLISGQNITINTTNNELGFFLSGLTARLEPYELVITGASGDGAQFYTATTQLYYIPARTDGGSVTKIDNLYGGLLVQDYLSNSTAWTPLFPYTFYVSWDGWLELSIDNLRVFKDKGYNIIHIVPNAGLANEAFDFDELDEFLDVMDEIELWLMFDMRWTYKNLTSVEMQVNRLKARKSMLLYYTGDEPDGQVDALNATKITYDLIKSLDPWHPVSLCLNCLNYYFEEYTLGADIIMTDPYPIAVNTSWSTQYDTVCNTTYGCCGCDDCDGNFEDVPNRLDLYSQYQDILNLPKKPLWGVPQAFGNETFWARYPTPEEEVVMNMLFVNHGAKGIAMWDYPTEPDLANVTSALSKVLTSNTVSSFLLGSFHAQLSVDGLPRVDAASWIVGSQLLISVVNKNYVESPMANWKKPSGAVTGN</sequence>
<dbReference type="Gene3D" id="3.20.20.80">
    <property type="entry name" value="Glycosidases"/>
    <property type="match status" value="1"/>
</dbReference>
<dbReference type="SUPFAM" id="SSF51445">
    <property type="entry name" value="(Trans)glycosidases"/>
    <property type="match status" value="1"/>
</dbReference>
<keyword evidence="1" id="KW-0732">Signal</keyword>
<keyword evidence="3" id="KW-1185">Reference proteome</keyword>
<dbReference type="OrthoDB" id="2338662at2759"/>
<feature type="signal peptide" evidence="1">
    <location>
        <begin position="1"/>
        <end position="20"/>
    </location>
</feature>
<dbReference type="InterPro" id="IPR017853">
    <property type="entry name" value="GH"/>
</dbReference>
<reference evidence="2 3" key="1">
    <citation type="submission" date="2016-04" db="EMBL/GenBank/DDBJ databases">
        <title>A degradative enzymes factory behind the ericoid mycorrhizal symbiosis.</title>
        <authorList>
            <consortium name="DOE Joint Genome Institute"/>
            <person name="Martino E."/>
            <person name="Morin E."/>
            <person name="Grelet G."/>
            <person name="Kuo A."/>
            <person name="Kohler A."/>
            <person name="Daghino S."/>
            <person name="Barry K."/>
            <person name="Choi C."/>
            <person name="Cichocki N."/>
            <person name="Clum A."/>
            <person name="Copeland A."/>
            <person name="Hainaut M."/>
            <person name="Haridas S."/>
            <person name="Labutti K."/>
            <person name="Lindquist E."/>
            <person name="Lipzen A."/>
            <person name="Khouja H.-R."/>
            <person name="Murat C."/>
            <person name="Ohm R."/>
            <person name="Olson A."/>
            <person name="Spatafora J."/>
            <person name="Veneault-Fourrey C."/>
            <person name="Henrissat B."/>
            <person name="Grigoriev I."/>
            <person name="Martin F."/>
            <person name="Perotto S."/>
        </authorList>
    </citation>
    <scope>NUCLEOTIDE SEQUENCE [LARGE SCALE GENOMIC DNA]</scope>
    <source>
        <strain evidence="2 3">F</strain>
    </source>
</reference>
<dbReference type="STRING" id="1149755.A0A2J6RZ59"/>
<proteinExistence type="predicted"/>
<organism evidence="2 3">
    <name type="scientific">Hyaloscypha variabilis (strain UAMH 11265 / GT02V1 / F)</name>
    <name type="common">Meliniomyces variabilis</name>
    <dbReference type="NCBI Taxonomy" id="1149755"/>
    <lineage>
        <taxon>Eukaryota</taxon>
        <taxon>Fungi</taxon>
        <taxon>Dikarya</taxon>
        <taxon>Ascomycota</taxon>
        <taxon>Pezizomycotina</taxon>
        <taxon>Leotiomycetes</taxon>
        <taxon>Helotiales</taxon>
        <taxon>Hyaloscyphaceae</taxon>
        <taxon>Hyaloscypha</taxon>
        <taxon>Hyaloscypha variabilis</taxon>
    </lineage>
</organism>
<evidence type="ECO:0000313" key="3">
    <source>
        <dbReference type="Proteomes" id="UP000235786"/>
    </source>
</evidence>
<evidence type="ECO:0000313" key="2">
    <source>
        <dbReference type="EMBL" id="PMD43789.1"/>
    </source>
</evidence>
<dbReference type="AlphaFoldDB" id="A0A2J6RZ59"/>
<dbReference type="EMBL" id="KZ613942">
    <property type="protein sequence ID" value="PMD43789.1"/>
    <property type="molecule type" value="Genomic_DNA"/>
</dbReference>
<gene>
    <name evidence="2" type="ORF">L207DRAFT_553318</name>
</gene>
<dbReference type="Proteomes" id="UP000235786">
    <property type="component" value="Unassembled WGS sequence"/>
</dbReference>
<name>A0A2J6RZ59_HYAVF</name>